<evidence type="ECO:0000256" key="2">
    <source>
        <dbReference type="ARBA" id="ARBA00009192"/>
    </source>
</evidence>
<dbReference type="PANTHER" id="PTHR43082">
    <property type="entry name" value="FERREDOXIN-LIKE"/>
    <property type="match status" value="1"/>
</dbReference>
<organism evidence="12 13">
    <name type="scientific">Rhodovulum sulfidophilum</name>
    <name type="common">Rhodobacter sulfidophilus</name>
    <dbReference type="NCBI Taxonomy" id="35806"/>
    <lineage>
        <taxon>Bacteria</taxon>
        <taxon>Pseudomonadati</taxon>
        <taxon>Pseudomonadota</taxon>
        <taxon>Alphaproteobacteria</taxon>
        <taxon>Rhodobacterales</taxon>
        <taxon>Paracoccaceae</taxon>
        <taxon>Rhodovulum</taxon>
    </lineage>
</organism>
<evidence type="ECO:0000256" key="4">
    <source>
        <dbReference type="ARBA" id="ARBA00022448"/>
    </source>
</evidence>
<evidence type="ECO:0000256" key="7">
    <source>
        <dbReference type="ARBA" id="ARBA00023004"/>
    </source>
</evidence>
<evidence type="ECO:0000256" key="9">
    <source>
        <dbReference type="ARBA" id="ARBA00023231"/>
    </source>
</evidence>
<dbReference type="PIRSF" id="PIRSF036548">
    <property type="entry name" value="Fdx_FixX"/>
    <property type="match status" value="1"/>
</dbReference>
<keyword evidence="5 10" id="KW-0479">Metal-binding</keyword>
<feature type="domain" description="4Fe-4S ferredoxin-type" evidence="11">
    <location>
        <begin position="62"/>
        <end position="92"/>
    </location>
</feature>
<evidence type="ECO:0000256" key="5">
    <source>
        <dbReference type="ARBA" id="ARBA00022723"/>
    </source>
</evidence>
<dbReference type="GO" id="GO:0005506">
    <property type="term" value="F:iron ion binding"/>
    <property type="evidence" value="ECO:0007669"/>
    <property type="project" value="UniProtKB-UniRule"/>
</dbReference>
<dbReference type="KEGG" id="rsu:NHU_01418"/>
<gene>
    <name evidence="12" type="ORF">NHU_01418</name>
</gene>
<evidence type="ECO:0000256" key="10">
    <source>
        <dbReference type="PIRNR" id="PIRNR036548"/>
    </source>
</evidence>
<name>A0A0D6B0E0_RHOSU</name>
<dbReference type="InterPro" id="IPR007859">
    <property type="entry name" value="ETF-QO/FixX_C"/>
</dbReference>
<evidence type="ECO:0000313" key="12">
    <source>
        <dbReference type="EMBL" id="BAQ68577.1"/>
    </source>
</evidence>
<dbReference type="PATRIC" id="fig|35806.4.peg.1464"/>
<protein>
    <recommendedName>
        <fullName evidence="3 10">Ferredoxin-like protein</fullName>
    </recommendedName>
</protein>
<dbReference type="InterPro" id="IPR012206">
    <property type="entry name" value="Fd_FixX"/>
</dbReference>
<keyword evidence="6 10" id="KW-0249">Electron transport</keyword>
<keyword evidence="9" id="KW-0535">Nitrogen fixation</keyword>
<evidence type="ECO:0000259" key="11">
    <source>
        <dbReference type="PROSITE" id="PS51379"/>
    </source>
</evidence>
<comment type="similarity">
    <text evidence="2">To ferredoxins from P.putida and C.tartarivorum, ferredoxin I from A.vinelandii, ferredoxin II from D.desulfuricans.</text>
</comment>
<keyword evidence="4 10" id="KW-0813">Transport</keyword>
<reference evidence="12 13" key="1">
    <citation type="submission" date="2015-02" db="EMBL/GenBank/DDBJ databases">
        <title>Genome sequene of Rhodovulum sulfidophilum DSM 2351.</title>
        <authorList>
            <person name="Nagao N."/>
        </authorList>
    </citation>
    <scope>NUCLEOTIDE SEQUENCE [LARGE SCALE GENOMIC DNA]</scope>
    <source>
        <strain evidence="12 13">DSM 2351</strain>
    </source>
</reference>
<keyword evidence="8 10" id="KW-0411">Iron-sulfur</keyword>
<dbReference type="PROSITE" id="PS51379">
    <property type="entry name" value="4FE4S_FER_2"/>
    <property type="match status" value="1"/>
</dbReference>
<dbReference type="AlphaFoldDB" id="A0A0D6B0E0"/>
<dbReference type="eggNOG" id="COG2440">
    <property type="taxonomic scope" value="Bacteria"/>
</dbReference>
<evidence type="ECO:0000256" key="1">
    <source>
        <dbReference type="ARBA" id="ARBA00003208"/>
    </source>
</evidence>
<evidence type="ECO:0000313" key="13">
    <source>
        <dbReference type="Proteomes" id="UP000064912"/>
    </source>
</evidence>
<accession>A0A0D6B0E0</accession>
<comment type="function">
    <text evidence="1 10">Could be a 3Fe-4S cluster-containing protein.</text>
</comment>
<keyword evidence="7 10" id="KW-0408">Iron</keyword>
<evidence type="ECO:0000256" key="8">
    <source>
        <dbReference type="ARBA" id="ARBA00023014"/>
    </source>
</evidence>
<sequence length="103" mass="11463">MNDKTNGTKSPRMEERLYQNRYQVDEGRPHVKINHQPGGDSEELKALTKICPAGCYSINEEGQVEVAADGCMECGTCRIVCQATGELEWSYPRGGYGILFKFG</sequence>
<dbReference type="GO" id="GO:0051536">
    <property type="term" value="F:iron-sulfur cluster binding"/>
    <property type="evidence" value="ECO:0007669"/>
    <property type="project" value="UniProtKB-KW"/>
</dbReference>
<dbReference type="InterPro" id="IPR017896">
    <property type="entry name" value="4Fe4S_Fe-S-bd"/>
</dbReference>
<dbReference type="Proteomes" id="UP000064912">
    <property type="component" value="Chromosome"/>
</dbReference>
<dbReference type="EMBL" id="AP014800">
    <property type="protein sequence ID" value="BAQ68577.1"/>
    <property type="molecule type" value="Genomic_DNA"/>
</dbReference>
<dbReference type="Gene3D" id="3.30.70.20">
    <property type="match status" value="1"/>
</dbReference>
<proteinExistence type="predicted"/>
<dbReference type="Pfam" id="PF05187">
    <property type="entry name" value="Fer4_ETF_QO"/>
    <property type="match status" value="1"/>
</dbReference>
<evidence type="ECO:0000256" key="3">
    <source>
        <dbReference type="ARBA" id="ARBA00020378"/>
    </source>
</evidence>
<evidence type="ECO:0000256" key="6">
    <source>
        <dbReference type="ARBA" id="ARBA00022982"/>
    </source>
</evidence>
<dbReference type="SUPFAM" id="SSF54862">
    <property type="entry name" value="4Fe-4S ferredoxins"/>
    <property type="match status" value="1"/>
</dbReference>
<dbReference type="PANTHER" id="PTHR43082:SF3">
    <property type="entry name" value="FERREDOXIN-LIKE PROTEIN YDIT"/>
    <property type="match status" value="1"/>
</dbReference>